<dbReference type="Proteomes" id="UP000694864">
    <property type="component" value="Unplaced"/>
</dbReference>
<accession>A0ABM1RHW8</accession>
<dbReference type="RefSeq" id="XP_019098606.1">
    <property type="nucleotide sequence ID" value="XM_019243061.1"/>
</dbReference>
<dbReference type="PANTHER" id="PTHR12550:SF49">
    <property type="entry name" value="PROTEIN HUA2-LIKE 2-RELATED"/>
    <property type="match status" value="1"/>
</dbReference>
<dbReference type="PANTHER" id="PTHR12550">
    <property type="entry name" value="HEPATOMA-DERIVED GROWTH FACTOR-RELATED"/>
    <property type="match status" value="1"/>
</dbReference>
<evidence type="ECO:0000256" key="1">
    <source>
        <dbReference type="SAM" id="MobiDB-lite"/>
    </source>
</evidence>
<evidence type="ECO:0000313" key="2">
    <source>
        <dbReference type="Proteomes" id="UP000694864"/>
    </source>
</evidence>
<feature type="compositionally biased region" description="Basic and acidic residues" evidence="1">
    <location>
        <begin position="112"/>
        <end position="125"/>
    </location>
</feature>
<dbReference type="GeneID" id="109131887"/>
<reference evidence="3" key="2">
    <citation type="submission" date="2025-08" db="UniProtKB">
        <authorList>
            <consortium name="RefSeq"/>
        </authorList>
    </citation>
    <scope>IDENTIFICATION</scope>
    <source>
        <tissue evidence="3">Leaf</tissue>
    </source>
</reference>
<feature type="non-terminal residue" evidence="3">
    <location>
        <position position="153"/>
    </location>
</feature>
<feature type="compositionally biased region" description="Basic residues" evidence="1">
    <location>
        <begin position="101"/>
        <end position="111"/>
    </location>
</feature>
<feature type="region of interest" description="Disordered" evidence="1">
    <location>
        <begin position="101"/>
        <end position="153"/>
    </location>
</feature>
<protein>
    <submittedName>
        <fullName evidence="3">Protein HUA2-LIKE 2-like</fullName>
    </submittedName>
</protein>
<name>A0ABM1RHW8_CAMSA</name>
<gene>
    <name evidence="3" type="primary">LOC109131887</name>
</gene>
<sequence length="153" mass="16793">DGGQSINDVEDGALRRRKRIRRLSGHSESDDVASSALNSNGSDEENASEIATVESDNNTWNEGNGLDSGSKVEQIDIGGEFLEGDYELNKGLNFQINTMVKRRKRKPTRKRGTSDLVDHTSKVEAEAGLEAGAGDNVRTSQNSHERFTERPCE</sequence>
<proteinExistence type="predicted"/>
<evidence type="ECO:0000313" key="3">
    <source>
        <dbReference type="RefSeq" id="XP_019098606.1"/>
    </source>
</evidence>
<feature type="region of interest" description="Disordered" evidence="1">
    <location>
        <begin position="1"/>
        <end position="71"/>
    </location>
</feature>
<feature type="compositionally biased region" description="Basic residues" evidence="1">
    <location>
        <begin position="15"/>
        <end position="24"/>
    </location>
</feature>
<feature type="non-terminal residue" evidence="3">
    <location>
        <position position="1"/>
    </location>
</feature>
<keyword evidence="2" id="KW-1185">Reference proteome</keyword>
<organism evidence="2 3">
    <name type="scientific">Camelina sativa</name>
    <name type="common">False flax</name>
    <name type="synonym">Myagrum sativum</name>
    <dbReference type="NCBI Taxonomy" id="90675"/>
    <lineage>
        <taxon>Eukaryota</taxon>
        <taxon>Viridiplantae</taxon>
        <taxon>Streptophyta</taxon>
        <taxon>Embryophyta</taxon>
        <taxon>Tracheophyta</taxon>
        <taxon>Spermatophyta</taxon>
        <taxon>Magnoliopsida</taxon>
        <taxon>eudicotyledons</taxon>
        <taxon>Gunneridae</taxon>
        <taxon>Pentapetalae</taxon>
        <taxon>rosids</taxon>
        <taxon>malvids</taxon>
        <taxon>Brassicales</taxon>
        <taxon>Brassicaceae</taxon>
        <taxon>Camelineae</taxon>
        <taxon>Camelina</taxon>
    </lineage>
</organism>
<reference evidence="2" key="1">
    <citation type="journal article" date="2014" name="Nat. Commun.">
        <title>The emerging biofuel crop Camelina sativa retains a highly undifferentiated hexaploid genome structure.</title>
        <authorList>
            <person name="Kagale S."/>
            <person name="Koh C."/>
            <person name="Nixon J."/>
            <person name="Bollina V."/>
            <person name="Clarke W.E."/>
            <person name="Tuteja R."/>
            <person name="Spillane C."/>
            <person name="Robinson S.J."/>
            <person name="Links M.G."/>
            <person name="Clarke C."/>
            <person name="Higgins E.E."/>
            <person name="Huebert T."/>
            <person name="Sharpe A.G."/>
            <person name="Parkin I.A."/>
        </authorList>
    </citation>
    <scope>NUCLEOTIDE SEQUENCE [LARGE SCALE GENOMIC DNA]</scope>
    <source>
        <strain evidence="2">cv. DH55</strain>
    </source>
</reference>
<feature type="compositionally biased region" description="Basic and acidic residues" evidence="1">
    <location>
        <begin position="143"/>
        <end position="153"/>
    </location>
</feature>